<dbReference type="SUPFAM" id="SSF75217">
    <property type="entry name" value="alpha/beta knot"/>
    <property type="match status" value="1"/>
</dbReference>
<feature type="domain" description="MRM3-like substrate binding" evidence="5">
    <location>
        <begin position="9"/>
        <end position="97"/>
    </location>
</feature>
<comment type="similarity">
    <text evidence="1">Belongs to the class IV-like SAM-binding methyltransferase superfamily. RNA methyltransferase TrmH family.</text>
</comment>
<dbReference type="InterPro" id="IPR053888">
    <property type="entry name" value="MRM3-like_sub_bind"/>
</dbReference>
<dbReference type="Pfam" id="PF22435">
    <property type="entry name" value="MRM3-like_sub_bind"/>
    <property type="match status" value="1"/>
</dbReference>
<reference evidence="6 7" key="1">
    <citation type="journal article" date="2016" name="Nat. Commun.">
        <title>Thousands of microbial genomes shed light on interconnected biogeochemical processes in an aquifer system.</title>
        <authorList>
            <person name="Anantharaman K."/>
            <person name="Brown C.T."/>
            <person name="Hug L.A."/>
            <person name="Sharon I."/>
            <person name="Castelle C.J."/>
            <person name="Probst A.J."/>
            <person name="Thomas B.C."/>
            <person name="Singh A."/>
            <person name="Wilkins M.J."/>
            <person name="Karaoz U."/>
            <person name="Brodie E.L."/>
            <person name="Williams K.H."/>
            <person name="Hubbard S.S."/>
            <person name="Banfield J.F."/>
        </authorList>
    </citation>
    <scope>NUCLEOTIDE SEQUENCE [LARGE SCALE GENOMIC DNA]</scope>
</reference>
<evidence type="ECO:0000313" key="7">
    <source>
        <dbReference type="Proteomes" id="UP000177390"/>
    </source>
</evidence>
<evidence type="ECO:0000259" key="4">
    <source>
        <dbReference type="Pfam" id="PF00588"/>
    </source>
</evidence>
<evidence type="ECO:0000256" key="1">
    <source>
        <dbReference type="ARBA" id="ARBA00007228"/>
    </source>
</evidence>
<dbReference type="PANTHER" id="PTHR43191:SF2">
    <property type="entry name" value="RRNA METHYLTRANSFERASE 3, MITOCHONDRIAL"/>
    <property type="match status" value="1"/>
</dbReference>
<feature type="domain" description="tRNA/rRNA methyltransferase SpoU type" evidence="4">
    <location>
        <begin position="115"/>
        <end position="258"/>
    </location>
</feature>
<dbReference type="GO" id="GO:0008173">
    <property type="term" value="F:RNA methyltransferase activity"/>
    <property type="evidence" value="ECO:0007669"/>
    <property type="project" value="InterPro"/>
</dbReference>
<name>A0A1F5EQR2_9BACT</name>
<dbReference type="GO" id="GO:0032259">
    <property type="term" value="P:methylation"/>
    <property type="evidence" value="ECO:0007669"/>
    <property type="project" value="UniProtKB-KW"/>
</dbReference>
<sequence length="265" mass="29639">MEAITSKQNSRFKDIKKLTEDKKYRDETGLFFVDGVNFVSQAIDNNWEIEQLVYVPSQIDSDFKKRVLARIPTNKHFAVDTSLYEGLATKDDIQGVGAIIRQRIQKNTLLSGAGVVLENLANPGNLGSIARLCAAFEVKNLYVIKPGVEFFHPEAIRASMGAIFHLNLIGFDSLNQMKQEISSKNFVSLGTSLQTDSIDLNDYLHNRDVSKSYLIWFGSEAKGMSDEAKRLCQLLLKVPISQAVDSLNVAESAAVVLYELFIRKK</sequence>
<keyword evidence="3" id="KW-0808">Transferase</keyword>
<dbReference type="Gene3D" id="3.30.1330.30">
    <property type="match status" value="1"/>
</dbReference>
<gene>
    <name evidence="6" type="ORF">A3D09_01810</name>
</gene>
<accession>A0A1F5EQR2</accession>
<dbReference type="InterPro" id="IPR029026">
    <property type="entry name" value="tRNA_m1G_MTases_N"/>
</dbReference>
<dbReference type="GO" id="GO:0003723">
    <property type="term" value="F:RNA binding"/>
    <property type="evidence" value="ECO:0007669"/>
    <property type="project" value="InterPro"/>
</dbReference>
<proteinExistence type="inferred from homology"/>
<protein>
    <submittedName>
        <fullName evidence="6">Uncharacterized protein</fullName>
    </submittedName>
</protein>
<dbReference type="Pfam" id="PF00588">
    <property type="entry name" value="SpoU_methylase"/>
    <property type="match status" value="1"/>
</dbReference>
<dbReference type="CDD" id="cd18095">
    <property type="entry name" value="SpoU-like_rRNA-MTase"/>
    <property type="match status" value="1"/>
</dbReference>
<dbReference type="InterPro" id="IPR051259">
    <property type="entry name" value="rRNA_Methyltransferase"/>
</dbReference>
<evidence type="ECO:0000256" key="2">
    <source>
        <dbReference type="ARBA" id="ARBA00022603"/>
    </source>
</evidence>
<organism evidence="6 7">
    <name type="scientific">Candidatus Collierbacteria bacterium RIFCSPHIGHO2_02_FULL_49_10</name>
    <dbReference type="NCBI Taxonomy" id="1817723"/>
    <lineage>
        <taxon>Bacteria</taxon>
        <taxon>Candidatus Collieribacteriota</taxon>
    </lineage>
</organism>
<dbReference type="InterPro" id="IPR029064">
    <property type="entry name" value="Ribosomal_eL30-like_sf"/>
</dbReference>
<dbReference type="GO" id="GO:0006396">
    <property type="term" value="P:RNA processing"/>
    <property type="evidence" value="ECO:0007669"/>
    <property type="project" value="InterPro"/>
</dbReference>
<comment type="caution">
    <text evidence="6">The sequence shown here is derived from an EMBL/GenBank/DDBJ whole genome shotgun (WGS) entry which is preliminary data.</text>
</comment>
<evidence type="ECO:0000256" key="3">
    <source>
        <dbReference type="ARBA" id="ARBA00022679"/>
    </source>
</evidence>
<dbReference type="InterPro" id="IPR029028">
    <property type="entry name" value="Alpha/beta_knot_MTases"/>
</dbReference>
<dbReference type="AlphaFoldDB" id="A0A1F5EQR2"/>
<evidence type="ECO:0000313" key="6">
    <source>
        <dbReference type="EMBL" id="OGD69743.1"/>
    </source>
</evidence>
<dbReference type="PANTHER" id="PTHR43191">
    <property type="entry name" value="RRNA METHYLTRANSFERASE 3"/>
    <property type="match status" value="1"/>
</dbReference>
<keyword evidence="2" id="KW-0489">Methyltransferase</keyword>
<dbReference type="Gene3D" id="3.40.1280.10">
    <property type="match status" value="1"/>
</dbReference>
<dbReference type="EMBL" id="MFAH01000075">
    <property type="protein sequence ID" value="OGD69743.1"/>
    <property type="molecule type" value="Genomic_DNA"/>
</dbReference>
<dbReference type="InterPro" id="IPR001537">
    <property type="entry name" value="SpoU_MeTrfase"/>
</dbReference>
<evidence type="ECO:0000259" key="5">
    <source>
        <dbReference type="Pfam" id="PF22435"/>
    </source>
</evidence>
<dbReference type="SUPFAM" id="SSF55315">
    <property type="entry name" value="L30e-like"/>
    <property type="match status" value="1"/>
</dbReference>
<dbReference type="Proteomes" id="UP000177390">
    <property type="component" value="Unassembled WGS sequence"/>
</dbReference>